<accession>A0A942UHG1</accession>
<dbReference type="Gene3D" id="3.40.50.720">
    <property type="entry name" value="NAD(P)-binding Rossmann-like Domain"/>
    <property type="match status" value="1"/>
</dbReference>
<comment type="caution">
    <text evidence="14">The sequence shown here is derived from an EMBL/GenBank/DDBJ whole genome shotgun (WGS) entry which is preliminary data.</text>
</comment>
<dbReference type="GO" id="GO:0008677">
    <property type="term" value="F:2-dehydropantoate 2-reductase activity"/>
    <property type="evidence" value="ECO:0007669"/>
    <property type="project" value="UniProtKB-EC"/>
</dbReference>
<reference evidence="14 15" key="1">
    <citation type="submission" date="2021-05" db="EMBL/GenBank/DDBJ databases">
        <title>Novel Bacillus species.</title>
        <authorList>
            <person name="Liu G."/>
        </authorList>
    </citation>
    <scope>NUCLEOTIDE SEQUENCE [LARGE SCALE GENOMIC DNA]</scope>
    <source>
        <strain evidence="14 15">FJAT-49682</strain>
    </source>
</reference>
<dbReference type="EC" id="1.1.1.169" evidence="4 11"/>
<evidence type="ECO:0000256" key="4">
    <source>
        <dbReference type="ARBA" id="ARBA00013014"/>
    </source>
</evidence>
<name>A0A942UHG1_9BACI</name>
<evidence type="ECO:0000256" key="7">
    <source>
        <dbReference type="ARBA" id="ARBA00022857"/>
    </source>
</evidence>
<comment type="pathway">
    <text evidence="2 11">Cofactor biosynthesis; (R)-pantothenate biosynthesis; (R)-pantoate from 3-methyl-2-oxobutanoate: step 2/2.</text>
</comment>
<dbReference type="EMBL" id="JAGYPN010000001">
    <property type="protein sequence ID" value="MBS4221530.1"/>
    <property type="molecule type" value="Genomic_DNA"/>
</dbReference>
<dbReference type="PANTHER" id="PTHR43765">
    <property type="entry name" value="2-DEHYDROPANTOATE 2-REDUCTASE-RELATED"/>
    <property type="match status" value="1"/>
</dbReference>
<evidence type="ECO:0000256" key="9">
    <source>
        <dbReference type="ARBA" id="ARBA00032024"/>
    </source>
</evidence>
<dbReference type="InterPro" id="IPR036291">
    <property type="entry name" value="NAD(P)-bd_dom_sf"/>
</dbReference>
<evidence type="ECO:0000256" key="3">
    <source>
        <dbReference type="ARBA" id="ARBA00007870"/>
    </source>
</evidence>
<dbReference type="Proteomes" id="UP000676456">
    <property type="component" value="Unassembled WGS sequence"/>
</dbReference>
<dbReference type="NCBIfam" id="NF005093">
    <property type="entry name" value="PRK06522.2-4"/>
    <property type="match status" value="1"/>
</dbReference>
<dbReference type="AlphaFoldDB" id="A0A942UHG1"/>
<evidence type="ECO:0000259" key="13">
    <source>
        <dbReference type="Pfam" id="PF08546"/>
    </source>
</evidence>
<evidence type="ECO:0000256" key="8">
    <source>
        <dbReference type="ARBA" id="ARBA00023002"/>
    </source>
</evidence>
<keyword evidence="8 11" id="KW-0560">Oxidoreductase</keyword>
<evidence type="ECO:0000313" key="15">
    <source>
        <dbReference type="Proteomes" id="UP000676456"/>
    </source>
</evidence>
<dbReference type="Pfam" id="PF08546">
    <property type="entry name" value="ApbA_C"/>
    <property type="match status" value="1"/>
</dbReference>
<dbReference type="Gene3D" id="1.10.1040.10">
    <property type="entry name" value="N-(1-d-carboxylethyl)-l-norvaline Dehydrogenase, domain 2"/>
    <property type="match status" value="1"/>
</dbReference>
<sequence length="299" mass="33472">MNIGIIGGGAVGLLFGAYYSSEFNVAIFTKTREQANLINAQGIKLLRQGVEITCVAKGFANYENLESQDFIIVCVKQYDLESLIPILNHIPKRIPMLFIQNGMGHLNQLNSLPHQTIFIGTVEHGVVRLDKRTVMHTGVGKVNIGIYRGIDEGEAIFPSVNKPGFPFSFQTNYEEMLQSKLLANAVINPLTAIFKVKNGQLLENSSYYQAFLLLYTEIAALFPKMHEKGVFNEIEAICRKTKNNTSSMLKDILEGRETEIDAILGYIIKEGEKVGVKMPISTMIYHMIKGMEFERGSRE</sequence>
<gene>
    <name evidence="14" type="ORF">KHA91_02010</name>
</gene>
<dbReference type="InterPro" id="IPR013752">
    <property type="entry name" value="KPA_reductase"/>
</dbReference>
<feature type="domain" description="Ketopantoate reductase N-terminal" evidence="12">
    <location>
        <begin position="3"/>
        <end position="148"/>
    </location>
</feature>
<evidence type="ECO:0000259" key="12">
    <source>
        <dbReference type="Pfam" id="PF02558"/>
    </source>
</evidence>
<evidence type="ECO:0000256" key="11">
    <source>
        <dbReference type="RuleBase" id="RU362068"/>
    </source>
</evidence>
<evidence type="ECO:0000256" key="2">
    <source>
        <dbReference type="ARBA" id="ARBA00004994"/>
    </source>
</evidence>
<dbReference type="InterPro" id="IPR008927">
    <property type="entry name" value="6-PGluconate_DH-like_C_sf"/>
</dbReference>
<dbReference type="SUPFAM" id="SSF51735">
    <property type="entry name" value="NAD(P)-binding Rossmann-fold domains"/>
    <property type="match status" value="1"/>
</dbReference>
<evidence type="ECO:0000256" key="5">
    <source>
        <dbReference type="ARBA" id="ARBA00019465"/>
    </source>
</evidence>
<organism evidence="14 15">
    <name type="scientific">Lederbergia citrea</name>
    <dbReference type="NCBI Taxonomy" id="2833581"/>
    <lineage>
        <taxon>Bacteria</taxon>
        <taxon>Bacillati</taxon>
        <taxon>Bacillota</taxon>
        <taxon>Bacilli</taxon>
        <taxon>Bacillales</taxon>
        <taxon>Bacillaceae</taxon>
        <taxon>Lederbergia</taxon>
    </lineage>
</organism>
<keyword evidence="6 11" id="KW-0566">Pantothenate biosynthesis</keyword>
<evidence type="ECO:0000256" key="6">
    <source>
        <dbReference type="ARBA" id="ARBA00022655"/>
    </source>
</evidence>
<dbReference type="SUPFAM" id="SSF48179">
    <property type="entry name" value="6-phosphogluconate dehydrogenase C-terminal domain-like"/>
    <property type="match status" value="1"/>
</dbReference>
<dbReference type="GO" id="GO:0050661">
    <property type="term" value="F:NADP binding"/>
    <property type="evidence" value="ECO:0007669"/>
    <property type="project" value="TreeGrafter"/>
</dbReference>
<dbReference type="GO" id="GO:0015940">
    <property type="term" value="P:pantothenate biosynthetic process"/>
    <property type="evidence" value="ECO:0007669"/>
    <property type="project" value="UniProtKB-KW"/>
</dbReference>
<dbReference type="PANTHER" id="PTHR43765:SF2">
    <property type="entry name" value="2-DEHYDROPANTOATE 2-REDUCTASE"/>
    <property type="match status" value="1"/>
</dbReference>
<dbReference type="Pfam" id="PF02558">
    <property type="entry name" value="ApbA"/>
    <property type="match status" value="1"/>
</dbReference>
<dbReference type="NCBIfam" id="TIGR00745">
    <property type="entry name" value="apbA_panE"/>
    <property type="match status" value="1"/>
</dbReference>
<proteinExistence type="inferred from homology"/>
<keyword evidence="15" id="KW-1185">Reference proteome</keyword>
<evidence type="ECO:0000256" key="1">
    <source>
        <dbReference type="ARBA" id="ARBA00002919"/>
    </source>
</evidence>
<dbReference type="InterPro" id="IPR013332">
    <property type="entry name" value="KPR_N"/>
</dbReference>
<feature type="domain" description="Ketopantoate reductase C-terminal" evidence="13">
    <location>
        <begin position="175"/>
        <end position="292"/>
    </location>
</feature>
<comment type="function">
    <text evidence="1 11">Catalyzes the NADPH-dependent reduction of ketopantoate into pantoic acid.</text>
</comment>
<comment type="catalytic activity">
    <reaction evidence="10 11">
        <text>(R)-pantoate + NADP(+) = 2-dehydropantoate + NADPH + H(+)</text>
        <dbReference type="Rhea" id="RHEA:16233"/>
        <dbReference type="ChEBI" id="CHEBI:11561"/>
        <dbReference type="ChEBI" id="CHEBI:15378"/>
        <dbReference type="ChEBI" id="CHEBI:15980"/>
        <dbReference type="ChEBI" id="CHEBI:57783"/>
        <dbReference type="ChEBI" id="CHEBI:58349"/>
        <dbReference type="EC" id="1.1.1.169"/>
    </reaction>
</comment>
<keyword evidence="7 11" id="KW-0521">NADP</keyword>
<dbReference type="RefSeq" id="WP_213096546.1">
    <property type="nucleotide sequence ID" value="NZ_JAGYPH010000001.1"/>
</dbReference>
<evidence type="ECO:0000256" key="10">
    <source>
        <dbReference type="ARBA" id="ARBA00048793"/>
    </source>
</evidence>
<dbReference type="InterPro" id="IPR013328">
    <property type="entry name" value="6PGD_dom2"/>
</dbReference>
<dbReference type="InterPro" id="IPR003710">
    <property type="entry name" value="ApbA"/>
</dbReference>
<evidence type="ECO:0000313" key="14">
    <source>
        <dbReference type="EMBL" id="MBS4221530.1"/>
    </source>
</evidence>
<protein>
    <recommendedName>
        <fullName evidence="5 11">2-dehydropantoate 2-reductase</fullName>
        <ecNumber evidence="4 11">1.1.1.169</ecNumber>
    </recommendedName>
    <alternativeName>
        <fullName evidence="9 11">Ketopantoate reductase</fullName>
    </alternativeName>
</protein>
<comment type="similarity">
    <text evidence="3 11">Belongs to the ketopantoate reductase family.</text>
</comment>
<dbReference type="InterPro" id="IPR050838">
    <property type="entry name" value="Ketopantoate_reductase"/>
</dbReference>
<dbReference type="GO" id="GO:0005737">
    <property type="term" value="C:cytoplasm"/>
    <property type="evidence" value="ECO:0007669"/>
    <property type="project" value="TreeGrafter"/>
</dbReference>